<dbReference type="Pfam" id="PF21478">
    <property type="entry name" value="GcvP2_C"/>
    <property type="match status" value="1"/>
</dbReference>
<dbReference type="EMBL" id="JAECZO010000012">
    <property type="protein sequence ID" value="KAK7201133.1"/>
    <property type="molecule type" value="Genomic_DNA"/>
</dbReference>
<dbReference type="Gene3D" id="3.40.640.10">
    <property type="entry name" value="Type I PLP-dependent aspartate aminotransferase-like (Major domain)"/>
    <property type="match status" value="2"/>
</dbReference>
<protein>
    <recommendedName>
        <fullName evidence="7">Glycine cleavage system P protein</fullName>
        <ecNumber evidence="7">1.4.4.2</ecNumber>
    </recommendedName>
</protein>
<dbReference type="GO" id="GO:0030170">
    <property type="term" value="F:pyridoxal phosphate binding"/>
    <property type="evidence" value="ECO:0007669"/>
    <property type="project" value="TreeGrafter"/>
</dbReference>
<comment type="caution">
    <text evidence="11">The sequence shown here is derived from an EMBL/GenBank/DDBJ whole genome shotgun (WGS) entry which is preliminary data.</text>
</comment>
<keyword evidence="3 6" id="KW-0663">Pyridoxal phosphate</keyword>
<evidence type="ECO:0000256" key="2">
    <source>
        <dbReference type="ARBA" id="ARBA00010756"/>
    </source>
</evidence>
<dbReference type="InterPro" id="IPR049315">
    <property type="entry name" value="GDC-P_N"/>
</dbReference>
<dbReference type="FunFam" id="3.40.640.10:FF:000007">
    <property type="entry name" value="glycine dehydrogenase (Decarboxylating), mitochondrial"/>
    <property type="match status" value="1"/>
</dbReference>
<dbReference type="Gene3D" id="3.90.1150.10">
    <property type="entry name" value="Aspartate Aminotransferase, domain 1"/>
    <property type="match status" value="2"/>
</dbReference>
<evidence type="ECO:0000256" key="3">
    <source>
        <dbReference type="ARBA" id="ARBA00022898"/>
    </source>
</evidence>
<evidence type="ECO:0000256" key="7">
    <source>
        <dbReference type="RuleBase" id="RU364056"/>
    </source>
</evidence>
<dbReference type="InterPro" id="IPR015424">
    <property type="entry name" value="PyrdxlP-dep_Trfase"/>
</dbReference>
<dbReference type="AlphaFoldDB" id="A0AAW0F4E7"/>
<dbReference type="SUPFAM" id="SSF53383">
    <property type="entry name" value="PLP-dependent transferases"/>
    <property type="match status" value="2"/>
</dbReference>
<evidence type="ECO:0000256" key="4">
    <source>
        <dbReference type="ARBA" id="ARBA00023002"/>
    </source>
</evidence>
<comment type="subunit">
    <text evidence="7">The glycine cleavage system is composed of four proteins: P, T, L and H.</text>
</comment>
<comment type="function">
    <text evidence="7">The glycine cleavage system catalyzes the degradation of glycine.</text>
</comment>
<evidence type="ECO:0000259" key="9">
    <source>
        <dbReference type="Pfam" id="PF02347"/>
    </source>
</evidence>
<evidence type="ECO:0000256" key="5">
    <source>
        <dbReference type="ARBA" id="ARBA00049026"/>
    </source>
</evidence>
<feature type="modified residue" description="N6-(pyridoxal phosphate)lysine" evidence="6">
    <location>
        <position position="723"/>
    </location>
</feature>
<dbReference type="InterPro" id="IPR015422">
    <property type="entry name" value="PyrdxlP-dep_Trfase_small"/>
</dbReference>
<keyword evidence="7" id="KW-0496">Mitochondrion</keyword>
<dbReference type="InterPro" id="IPR020581">
    <property type="entry name" value="GDC_P"/>
</dbReference>
<keyword evidence="4 7" id="KW-0560">Oxidoreductase</keyword>
<dbReference type="GO" id="GO:0005739">
    <property type="term" value="C:mitochondrion"/>
    <property type="evidence" value="ECO:0007669"/>
    <property type="project" value="UniProtKB-SubCell"/>
</dbReference>
<dbReference type="EC" id="1.4.4.2" evidence="7"/>
<dbReference type="PANTHER" id="PTHR11773">
    <property type="entry name" value="GLYCINE DEHYDROGENASE, DECARBOXYLATING"/>
    <property type="match status" value="1"/>
</dbReference>
<sequence length="975" mass="106641">MFRRLLCANAALVPAVAARYTSMDAYLNRHIGPTRKEAAEMLKTVGKETLAELVTAALPSDVLRTPMDTFKPLSETETLSYLKSLGSQNKILKNMIGQGYYECITPPAILRNVLENPMWYTPYTPYQAEISQGRLESLLNFQTMVSDLTKMEISNASLLDEATAAAECMYLALNHHRHKRTKFFVSKDAFLSSIEMIRTRAGPLGVEVVVGDIQSIDLADPKLGGIYVQSPDAKGEVHDFSDVFARAKAQGVVCCAGVDLMASCLIKPAGEMGADVVVGSAQRFGTPLGYGGPHAAFMAMTGDFKRVSPGRIVGISKDNAGDPAIRMALQTREQHIKRERATSNICTAQALLANINAFYAIYHGPEGLRQLATEIHQKAKLYAVGMESLGFTPVNATYFDTLTFSFEAGHNGMSAADYGQRCVEKGINVFVEPKTQHVSVSLDEATTEDHITALLQAAGMSTPNIEALTRVADTIAIIPEPLQRTSKYLQGTVFNSHKSETELMRYIQRLQRKDYGLTHGMIPLGSCTMKLNPAASMRALCWPEFNALHPYAPEDQTRGYSALLVDLKQKLCDITGMAACSIQPNSGAQGEYAGLRVIRAYHAARGEGHRDVCLIPTSAHGTNPASAVLAGLKVVTVKCLEDGRVDMTDMEAKCAKHSKNLSSLMITYPSTYGLYDKDIRKITSMVHEHGGQCYIDGANLNALVGYTGPGFIGGDVCHMNMHKTFSIPHGGGGPGMGPITVRQHLAPFLPNCAYGPTVGGAQPFGQVSQAGYGSASIATISYALMTMLGSRGLKTCTEYAVLNANYLKKRLEEHYTICFLGHTDLCAHEFILDLRPFKKTAHIEAEDVAKRLMDYGFHAPTLAFPVAGTLMIEPTESESKRELDRLADALISIRREIAAVERGDQPKDNNVLTNAPHTAKCVTAEEWDRPYSRQLAAYPTRHQYREKFWPSVGRIDSTYGDRNLMCSCTPLEFYN</sequence>
<comment type="cofactor">
    <cofactor evidence="1 6 7">
        <name>pyridoxal 5'-phosphate</name>
        <dbReference type="ChEBI" id="CHEBI:597326"/>
    </cofactor>
</comment>
<dbReference type="NCBIfam" id="NF003346">
    <property type="entry name" value="PRK04366.1"/>
    <property type="match status" value="1"/>
</dbReference>
<evidence type="ECO:0000313" key="12">
    <source>
        <dbReference type="Proteomes" id="UP001430356"/>
    </source>
</evidence>
<feature type="signal peptide" evidence="8">
    <location>
        <begin position="1"/>
        <end position="18"/>
    </location>
</feature>
<dbReference type="GO" id="GO:0016594">
    <property type="term" value="F:glycine binding"/>
    <property type="evidence" value="ECO:0007669"/>
    <property type="project" value="TreeGrafter"/>
</dbReference>
<comment type="subcellular location">
    <subcellularLocation>
        <location evidence="7">Mitochondrion</location>
    </subcellularLocation>
</comment>
<dbReference type="Pfam" id="PF02347">
    <property type="entry name" value="GDC-P"/>
    <property type="match status" value="2"/>
</dbReference>
<accession>A0AAW0F4E7</accession>
<evidence type="ECO:0000256" key="1">
    <source>
        <dbReference type="ARBA" id="ARBA00001933"/>
    </source>
</evidence>
<feature type="domain" description="Glycine dehydrogenase C-terminal" evidence="10">
    <location>
        <begin position="797"/>
        <end position="917"/>
    </location>
</feature>
<dbReference type="InterPro" id="IPR015421">
    <property type="entry name" value="PyrdxlP-dep_Trfase_major"/>
</dbReference>
<comment type="similarity">
    <text evidence="2 7">Belongs to the GcvP family.</text>
</comment>
<reference evidence="11 12" key="1">
    <citation type="journal article" date="2021" name="MBio">
        <title>A New Model Trypanosomatid, Novymonas esmeraldas: Genomic Perception of Its 'Candidatus Pandoraea novymonadis' Endosymbiont.</title>
        <authorList>
            <person name="Zakharova A."/>
            <person name="Saura A."/>
            <person name="Butenko A."/>
            <person name="Podesvova L."/>
            <person name="Warmusova S."/>
            <person name="Kostygov A.Y."/>
            <person name="Nenarokova A."/>
            <person name="Lukes J."/>
            <person name="Opperdoes F.R."/>
            <person name="Yurchenko V."/>
        </authorList>
    </citation>
    <scope>NUCLEOTIDE SEQUENCE [LARGE SCALE GENOMIC DNA]</scope>
    <source>
        <strain evidence="11 12">E262AT.01</strain>
    </source>
</reference>
<dbReference type="GO" id="GO:0004375">
    <property type="term" value="F:glycine dehydrogenase (decarboxylating) activity"/>
    <property type="evidence" value="ECO:0007669"/>
    <property type="project" value="UniProtKB-UniRule"/>
</dbReference>
<dbReference type="NCBIfam" id="TIGR00461">
    <property type="entry name" value="gcvP"/>
    <property type="match status" value="1"/>
</dbReference>
<dbReference type="GO" id="GO:0019464">
    <property type="term" value="P:glycine decarboxylation via glycine cleavage system"/>
    <property type="evidence" value="ECO:0007669"/>
    <property type="project" value="TreeGrafter"/>
</dbReference>
<dbReference type="FunFam" id="3.90.1150.10:FF:000007">
    <property type="entry name" value="Glycine dehydrogenase (decarboxylating), mitochondrial"/>
    <property type="match status" value="1"/>
</dbReference>
<evidence type="ECO:0000313" key="11">
    <source>
        <dbReference type="EMBL" id="KAK7201133.1"/>
    </source>
</evidence>
<dbReference type="Proteomes" id="UP001430356">
    <property type="component" value="Unassembled WGS sequence"/>
</dbReference>
<keyword evidence="12" id="KW-1185">Reference proteome</keyword>
<comment type="catalytic activity">
    <reaction evidence="5 7">
        <text>N(6)-[(R)-lipoyl]-L-lysyl-[glycine-cleavage complex H protein] + glycine + H(+) = N(6)-[(R)-S(8)-aminomethyldihydrolipoyl]-L-lysyl-[glycine-cleavage complex H protein] + CO2</text>
        <dbReference type="Rhea" id="RHEA:24304"/>
        <dbReference type="Rhea" id="RHEA-COMP:10494"/>
        <dbReference type="Rhea" id="RHEA-COMP:10495"/>
        <dbReference type="ChEBI" id="CHEBI:15378"/>
        <dbReference type="ChEBI" id="CHEBI:16526"/>
        <dbReference type="ChEBI" id="CHEBI:57305"/>
        <dbReference type="ChEBI" id="CHEBI:83099"/>
        <dbReference type="ChEBI" id="CHEBI:83143"/>
        <dbReference type="EC" id="1.4.4.2"/>
    </reaction>
</comment>
<dbReference type="CDD" id="cd00613">
    <property type="entry name" value="GDC-P"/>
    <property type="match status" value="1"/>
</dbReference>
<evidence type="ECO:0000256" key="6">
    <source>
        <dbReference type="PIRSR" id="PIRSR603437-50"/>
    </source>
</evidence>
<feature type="domain" description="Glycine cleavage system P-protein N-terminal" evidence="9">
    <location>
        <begin position="477"/>
        <end position="750"/>
    </location>
</feature>
<evidence type="ECO:0000259" key="10">
    <source>
        <dbReference type="Pfam" id="PF21478"/>
    </source>
</evidence>
<dbReference type="FunFam" id="3.40.640.10:FF:000005">
    <property type="entry name" value="Glycine dehydrogenase (decarboxylating), mitochondrial"/>
    <property type="match status" value="1"/>
</dbReference>
<gene>
    <name evidence="11" type="ORF">NESM_000174200</name>
</gene>
<evidence type="ECO:0000256" key="8">
    <source>
        <dbReference type="SAM" id="SignalP"/>
    </source>
</evidence>
<keyword evidence="7" id="KW-0809">Transit peptide</keyword>
<organism evidence="11 12">
    <name type="scientific">Novymonas esmeraldas</name>
    <dbReference type="NCBI Taxonomy" id="1808958"/>
    <lineage>
        <taxon>Eukaryota</taxon>
        <taxon>Discoba</taxon>
        <taxon>Euglenozoa</taxon>
        <taxon>Kinetoplastea</taxon>
        <taxon>Metakinetoplastina</taxon>
        <taxon>Trypanosomatida</taxon>
        <taxon>Trypanosomatidae</taxon>
        <taxon>Novymonas</taxon>
    </lineage>
</organism>
<dbReference type="GO" id="GO:0005960">
    <property type="term" value="C:glycine cleavage complex"/>
    <property type="evidence" value="ECO:0007669"/>
    <property type="project" value="TreeGrafter"/>
</dbReference>
<keyword evidence="8" id="KW-0732">Signal</keyword>
<dbReference type="InterPro" id="IPR003437">
    <property type="entry name" value="GcvP"/>
</dbReference>
<dbReference type="InterPro" id="IPR049316">
    <property type="entry name" value="GDC-P_C"/>
</dbReference>
<proteinExistence type="inferred from homology"/>
<dbReference type="PANTHER" id="PTHR11773:SF1">
    <property type="entry name" value="GLYCINE DEHYDROGENASE (DECARBOXYLATING), MITOCHONDRIAL"/>
    <property type="match status" value="1"/>
</dbReference>
<name>A0AAW0F4E7_9TRYP</name>
<feature type="domain" description="Glycine cleavage system P-protein N-terminal" evidence="9">
    <location>
        <begin position="28"/>
        <end position="456"/>
    </location>
</feature>
<feature type="chain" id="PRO_5043440931" description="Glycine cleavage system P protein" evidence="8">
    <location>
        <begin position="19"/>
        <end position="975"/>
    </location>
</feature>